<keyword evidence="7 12" id="KW-0472">Membrane</keyword>
<dbReference type="OrthoDB" id="6380619at2759"/>
<feature type="chain" id="PRO_5019248077" description="Glypican-3 alpha subunit" evidence="13">
    <location>
        <begin position="23"/>
        <end position="132"/>
    </location>
</feature>
<dbReference type="AlphaFoldDB" id="A0A401RYY4"/>
<feature type="signal peptide" evidence="13">
    <location>
        <begin position="1"/>
        <end position="22"/>
    </location>
</feature>
<keyword evidence="3" id="KW-1003">Cell membrane</keyword>
<dbReference type="STRING" id="137246.A0A401RYY4"/>
<protein>
    <recommendedName>
        <fullName evidence="16">Glypican-3 alpha subunit</fullName>
    </recommendedName>
</protein>
<keyword evidence="10 12" id="KW-0449">Lipoprotein</keyword>
<keyword evidence="9 12" id="KW-0357">Heparan sulfate</keyword>
<evidence type="ECO:0000256" key="13">
    <source>
        <dbReference type="SAM" id="SignalP"/>
    </source>
</evidence>
<dbReference type="GO" id="GO:0098552">
    <property type="term" value="C:side of membrane"/>
    <property type="evidence" value="ECO:0007669"/>
    <property type="project" value="UniProtKB-KW"/>
</dbReference>
<comment type="similarity">
    <text evidence="2 11">Belongs to the glypican family.</text>
</comment>
<dbReference type="GO" id="GO:0005886">
    <property type="term" value="C:plasma membrane"/>
    <property type="evidence" value="ECO:0007669"/>
    <property type="project" value="UniProtKB-SubCell"/>
</dbReference>
<keyword evidence="8" id="KW-0325">Glycoprotein</keyword>
<dbReference type="GO" id="GO:1905475">
    <property type="term" value="P:regulation of protein localization to membrane"/>
    <property type="evidence" value="ECO:0007669"/>
    <property type="project" value="TreeGrafter"/>
</dbReference>
<evidence type="ECO:0000256" key="1">
    <source>
        <dbReference type="ARBA" id="ARBA00004609"/>
    </source>
</evidence>
<evidence type="ECO:0000256" key="10">
    <source>
        <dbReference type="ARBA" id="ARBA00023288"/>
    </source>
</evidence>
<dbReference type="GO" id="GO:0016477">
    <property type="term" value="P:cell migration"/>
    <property type="evidence" value="ECO:0007669"/>
    <property type="project" value="TreeGrafter"/>
</dbReference>
<evidence type="ECO:0000256" key="9">
    <source>
        <dbReference type="ARBA" id="ARBA00023207"/>
    </source>
</evidence>
<reference evidence="14 15" key="1">
    <citation type="journal article" date="2018" name="Nat. Ecol. Evol.">
        <title>Shark genomes provide insights into elasmobranch evolution and the origin of vertebrates.</title>
        <authorList>
            <person name="Hara Y"/>
            <person name="Yamaguchi K"/>
            <person name="Onimaru K"/>
            <person name="Kadota M"/>
            <person name="Koyanagi M"/>
            <person name="Keeley SD"/>
            <person name="Tatsumi K"/>
            <person name="Tanaka K"/>
            <person name="Motone F"/>
            <person name="Kageyama Y"/>
            <person name="Nozu R"/>
            <person name="Adachi N"/>
            <person name="Nishimura O"/>
            <person name="Nakagawa R"/>
            <person name="Tanegashima C"/>
            <person name="Kiyatake I"/>
            <person name="Matsumoto R"/>
            <person name="Murakumo K"/>
            <person name="Nishida K"/>
            <person name="Terakita A"/>
            <person name="Kuratani S"/>
            <person name="Sato K"/>
            <person name="Hyodo S Kuraku.S."/>
        </authorList>
    </citation>
    <scope>NUCLEOTIDE SEQUENCE [LARGE SCALE GENOMIC DNA]</scope>
</reference>
<keyword evidence="5 13" id="KW-0732">Signal</keyword>
<name>A0A401RYY4_CHIPU</name>
<dbReference type="InterPro" id="IPR001863">
    <property type="entry name" value="Glypican"/>
</dbReference>
<dbReference type="PANTHER" id="PTHR10822">
    <property type="entry name" value="GLYPICAN"/>
    <property type="match status" value="1"/>
</dbReference>
<evidence type="ECO:0000256" key="3">
    <source>
        <dbReference type="ARBA" id="ARBA00022475"/>
    </source>
</evidence>
<dbReference type="GO" id="GO:0005576">
    <property type="term" value="C:extracellular region"/>
    <property type="evidence" value="ECO:0007669"/>
    <property type="project" value="TreeGrafter"/>
</dbReference>
<dbReference type="GO" id="GO:0090263">
    <property type="term" value="P:positive regulation of canonical Wnt signaling pathway"/>
    <property type="evidence" value="ECO:0007669"/>
    <property type="project" value="TreeGrafter"/>
</dbReference>
<dbReference type="EMBL" id="BEZZ01000027">
    <property type="protein sequence ID" value="GCC23346.1"/>
    <property type="molecule type" value="Genomic_DNA"/>
</dbReference>
<dbReference type="Proteomes" id="UP000287033">
    <property type="component" value="Unassembled WGS sequence"/>
</dbReference>
<keyword evidence="15" id="KW-1185">Reference proteome</keyword>
<gene>
    <name evidence="14" type="ORF">chiPu_0001740</name>
</gene>
<evidence type="ECO:0000313" key="14">
    <source>
        <dbReference type="EMBL" id="GCC23346.1"/>
    </source>
</evidence>
<evidence type="ECO:0000256" key="11">
    <source>
        <dbReference type="RuleBase" id="RU003518"/>
    </source>
</evidence>
<proteinExistence type="inferred from homology"/>
<evidence type="ECO:0000256" key="4">
    <source>
        <dbReference type="ARBA" id="ARBA00022622"/>
    </source>
</evidence>
<evidence type="ECO:0000256" key="12">
    <source>
        <dbReference type="RuleBase" id="RU003519"/>
    </source>
</evidence>
<evidence type="ECO:0000256" key="5">
    <source>
        <dbReference type="ARBA" id="ARBA00022729"/>
    </source>
</evidence>
<evidence type="ECO:0000256" key="2">
    <source>
        <dbReference type="ARBA" id="ARBA00010260"/>
    </source>
</evidence>
<keyword evidence="4 12" id="KW-0336">GPI-anchor</keyword>
<evidence type="ECO:0000256" key="8">
    <source>
        <dbReference type="ARBA" id="ARBA00023180"/>
    </source>
</evidence>
<sequence length="132" mass="14735">MKGASCIRAAVLLLLLLGSSDGTEPDCQEVKKVFQRRQIGPSRWLPESPRPGSDLQVCTSKDLTCCTRKMEERYQAAARLDIQNLLQTSSSTLKFLISRNAATFQGMMMKKLLKSSDNALIELQQIMEVLTL</sequence>
<comment type="caution">
    <text evidence="14">The sequence shown here is derived from an EMBL/GenBank/DDBJ whole genome shotgun (WGS) entry which is preliminary data.</text>
</comment>
<dbReference type="OMA" id="KGASCIR"/>
<dbReference type="GO" id="GO:0009986">
    <property type="term" value="C:cell surface"/>
    <property type="evidence" value="ECO:0007669"/>
    <property type="project" value="TreeGrafter"/>
</dbReference>
<dbReference type="PANTHER" id="PTHR10822:SF29">
    <property type="entry name" value="DIVISION ABNORMALLY DELAYED PROTEIN"/>
    <property type="match status" value="1"/>
</dbReference>
<dbReference type="Pfam" id="PF01153">
    <property type="entry name" value="Glypican"/>
    <property type="match status" value="1"/>
</dbReference>
<organism evidence="14 15">
    <name type="scientific">Chiloscyllium punctatum</name>
    <name type="common">Brownbanded bambooshark</name>
    <name type="synonym">Hemiscyllium punctatum</name>
    <dbReference type="NCBI Taxonomy" id="137246"/>
    <lineage>
        <taxon>Eukaryota</taxon>
        <taxon>Metazoa</taxon>
        <taxon>Chordata</taxon>
        <taxon>Craniata</taxon>
        <taxon>Vertebrata</taxon>
        <taxon>Chondrichthyes</taxon>
        <taxon>Elasmobranchii</taxon>
        <taxon>Galeomorphii</taxon>
        <taxon>Galeoidea</taxon>
        <taxon>Orectolobiformes</taxon>
        <taxon>Hemiscylliidae</taxon>
        <taxon>Chiloscyllium</taxon>
    </lineage>
</organism>
<accession>A0A401RYY4</accession>
<evidence type="ECO:0000256" key="7">
    <source>
        <dbReference type="ARBA" id="ARBA00023136"/>
    </source>
</evidence>
<evidence type="ECO:0008006" key="16">
    <source>
        <dbReference type="Google" id="ProtNLM"/>
    </source>
</evidence>
<evidence type="ECO:0000313" key="15">
    <source>
        <dbReference type="Proteomes" id="UP000287033"/>
    </source>
</evidence>
<keyword evidence="6 12" id="KW-0654">Proteoglycan</keyword>
<evidence type="ECO:0000256" key="6">
    <source>
        <dbReference type="ARBA" id="ARBA00022974"/>
    </source>
</evidence>
<comment type="function">
    <text evidence="12">Cell surface proteoglycan.</text>
</comment>
<comment type="subcellular location">
    <subcellularLocation>
        <location evidence="1 12">Cell membrane</location>
        <topology evidence="1 12">Lipid-anchor</topology>
        <topology evidence="1 12">GPI-anchor</topology>
    </subcellularLocation>
</comment>